<comment type="caution">
    <text evidence="1">The sequence shown here is derived from an EMBL/GenBank/DDBJ whole genome shotgun (WGS) entry which is preliminary data.</text>
</comment>
<sequence length="292" mass="32565">MDWILPLGSSHFLQKSKKTVYIEGTDEALGRTEVVFLANDGSALQQEHFGSDALCQIRQKMLKHRHSGDVSASCTKARARLSLISDKDYDRSDILIEVAKRHPADLADLDKTTVSGKSRTGTKSKREPVLVLELKDKTNTTVWELGISEGASHAHKNYRKKNTKGLMRIGLRLKDALDLIQDKYGVDNAILVGYQVIVQTMSIYLMRRCGNTYVMVHVHDVLIPDSMRDLAIIGAEYKIWFKLALTVENSIKPMLSAEEKGKVVAVHPPLGAGKARFPTVPTPELNKLLKCM</sequence>
<dbReference type="AlphaFoldDB" id="A0A9P5RZW1"/>
<evidence type="ECO:0000313" key="1">
    <source>
        <dbReference type="EMBL" id="KAF9149317.1"/>
    </source>
</evidence>
<gene>
    <name evidence="1" type="ORF">BG015_008888</name>
</gene>
<dbReference type="OrthoDB" id="2370938at2759"/>
<evidence type="ECO:0000313" key="2">
    <source>
        <dbReference type="Proteomes" id="UP000748756"/>
    </source>
</evidence>
<dbReference type="EMBL" id="JAAAUQ010000544">
    <property type="protein sequence ID" value="KAF9149317.1"/>
    <property type="molecule type" value="Genomic_DNA"/>
</dbReference>
<dbReference type="Proteomes" id="UP000748756">
    <property type="component" value="Unassembled WGS sequence"/>
</dbReference>
<reference evidence="1" key="1">
    <citation type="journal article" date="2020" name="Fungal Divers.">
        <title>Resolving the Mortierellaceae phylogeny through synthesis of multi-gene phylogenetics and phylogenomics.</title>
        <authorList>
            <person name="Vandepol N."/>
            <person name="Liber J."/>
            <person name="Desiro A."/>
            <person name="Na H."/>
            <person name="Kennedy M."/>
            <person name="Barry K."/>
            <person name="Grigoriev I.V."/>
            <person name="Miller A.N."/>
            <person name="O'Donnell K."/>
            <person name="Stajich J.E."/>
            <person name="Bonito G."/>
        </authorList>
    </citation>
    <scope>NUCLEOTIDE SEQUENCE</scope>
    <source>
        <strain evidence="1">NRRL 6426</strain>
    </source>
</reference>
<keyword evidence="2" id="KW-1185">Reference proteome</keyword>
<name>A0A9P5RZW1_9FUNG</name>
<protein>
    <submittedName>
        <fullName evidence="1">Uncharacterized protein</fullName>
    </submittedName>
</protein>
<organism evidence="1 2">
    <name type="scientific">Linnemannia schmuckeri</name>
    <dbReference type="NCBI Taxonomy" id="64567"/>
    <lineage>
        <taxon>Eukaryota</taxon>
        <taxon>Fungi</taxon>
        <taxon>Fungi incertae sedis</taxon>
        <taxon>Mucoromycota</taxon>
        <taxon>Mortierellomycotina</taxon>
        <taxon>Mortierellomycetes</taxon>
        <taxon>Mortierellales</taxon>
        <taxon>Mortierellaceae</taxon>
        <taxon>Linnemannia</taxon>
    </lineage>
</organism>
<accession>A0A9P5RZW1</accession>
<proteinExistence type="predicted"/>